<dbReference type="InterPro" id="IPR029063">
    <property type="entry name" value="SAM-dependent_MTases_sf"/>
</dbReference>
<dbReference type="GO" id="GO:0008170">
    <property type="term" value="F:N-methyltransferase activity"/>
    <property type="evidence" value="ECO:0007669"/>
    <property type="project" value="InterPro"/>
</dbReference>
<evidence type="ECO:0000256" key="4">
    <source>
        <dbReference type="ARBA" id="ARBA00022747"/>
    </source>
</evidence>
<dbReference type="EMBL" id="JARQBZ010000002">
    <property type="protein sequence ID" value="MDT2832744.1"/>
    <property type="molecule type" value="Genomic_DNA"/>
</dbReference>
<dbReference type="AlphaFoldDB" id="A0AAW8U352"/>
<dbReference type="Gene3D" id="3.40.50.150">
    <property type="entry name" value="Vaccinia Virus protein VP39"/>
    <property type="match status" value="1"/>
</dbReference>
<feature type="domain" description="DNA methylase N-4/N-6" evidence="7">
    <location>
        <begin position="37"/>
        <end position="256"/>
    </location>
</feature>
<evidence type="ECO:0000313" key="8">
    <source>
        <dbReference type="EMBL" id="MDT2832744.1"/>
    </source>
</evidence>
<dbReference type="PROSITE" id="PS00092">
    <property type="entry name" value="N6_MTASE"/>
    <property type="match status" value="1"/>
</dbReference>
<evidence type="ECO:0000259" key="7">
    <source>
        <dbReference type="Pfam" id="PF01555"/>
    </source>
</evidence>
<dbReference type="GO" id="GO:0003677">
    <property type="term" value="F:DNA binding"/>
    <property type="evidence" value="ECO:0007669"/>
    <property type="project" value="InterPro"/>
</dbReference>
<keyword evidence="2" id="KW-0489">Methyltransferase</keyword>
<dbReference type="InterPro" id="IPR001091">
    <property type="entry name" value="RM_Methyltransferase"/>
</dbReference>
<dbReference type="InterPro" id="IPR002052">
    <property type="entry name" value="DNA_methylase_N6_adenine_CS"/>
</dbReference>
<feature type="region of interest" description="Disordered" evidence="6">
    <location>
        <begin position="274"/>
        <end position="301"/>
    </location>
</feature>
<evidence type="ECO:0000256" key="2">
    <source>
        <dbReference type="ARBA" id="ARBA00022603"/>
    </source>
</evidence>
<keyword evidence="3" id="KW-0808">Transferase</keyword>
<reference evidence="8" key="1">
    <citation type="submission" date="2023-03" db="EMBL/GenBank/DDBJ databases">
        <authorList>
            <person name="Shen W."/>
            <person name="Cai J."/>
        </authorList>
    </citation>
    <scope>NUCLEOTIDE SEQUENCE</scope>
    <source>
        <strain evidence="8">P96-3</strain>
    </source>
</reference>
<keyword evidence="4" id="KW-0680">Restriction system</keyword>
<evidence type="ECO:0000256" key="3">
    <source>
        <dbReference type="ARBA" id="ARBA00022679"/>
    </source>
</evidence>
<name>A0AAW8U352_9ENTE</name>
<sequence length="301" mass="34869">MIRLFNDTNFEYVESEDSLIIFNDCISTLKSIKDKSVDLIFADPPYNLGKDFGNESDSWENKNEYLNWCYSWIDECFRVLKDNGTFYLMNSTQNMPYISIYIQDKYHIINDIVWAYDSSGVQSKKKYGSLYEPILMAAKSDKTKYTFNHEDILVEAKTGAKRGLIDYRKNPPQPYNTQKVPGNVWEFPRVRYKMDEYENHPSQKPEALLERIIKASSNLGDVVLDPFGGSFSTGAVAVRLGRKIISMDINKEYFKIGIRRTGIATKYEGEILQKDKSRKTKNTSKKDHQQNQDGQMSLLIE</sequence>
<protein>
    <recommendedName>
        <fullName evidence="5">Methyltransferase</fullName>
        <ecNumber evidence="5">2.1.1.-</ecNumber>
    </recommendedName>
</protein>
<comment type="similarity">
    <text evidence="1 5">Belongs to the N(4)/N(6)-methyltransferase family.</text>
</comment>
<evidence type="ECO:0000256" key="5">
    <source>
        <dbReference type="RuleBase" id="RU362026"/>
    </source>
</evidence>
<evidence type="ECO:0000313" key="9">
    <source>
        <dbReference type="Proteomes" id="UP001268577"/>
    </source>
</evidence>
<comment type="caution">
    <text evidence="8">The sequence shown here is derived from an EMBL/GenBank/DDBJ whole genome shotgun (WGS) entry which is preliminary data.</text>
</comment>
<dbReference type="EC" id="2.1.1.-" evidence="5"/>
<evidence type="ECO:0000256" key="6">
    <source>
        <dbReference type="SAM" id="MobiDB-lite"/>
    </source>
</evidence>
<dbReference type="SUPFAM" id="SSF53335">
    <property type="entry name" value="S-adenosyl-L-methionine-dependent methyltransferases"/>
    <property type="match status" value="1"/>
</dbReference>
<dbReference type="GO" id="GO:0032259">
    <property type="term" value="P:methylation"/>
    <property type="evidence" value="ECO:0007669"/>
    <property type="project" value="UniProtKB-KW"/>
</dbReference>
<proteinExistence type="inferred from homology"/>
<dbReference type="PRINTS" id="PR00508">
    <property type="entry name" value="S21N4MTFRASE"/>
</dbReference>
<gene>
    <name evidence="8" type="primary">yhdJ</name>
    <name evidence="8" type="ORF">P7H70_01650</name>
</gene>
<dbReference type="RefSeq" id="WP_046391922.1">
    <property type="nucleotide sequence ID" value="NZ_JARQBZ010000002.1"/>
</dbReference>
<dbReference type="Proteomes" id="UP001268577">
    <property type="component" value="Unassembled WGS sequence"/>
</dbReference>
<organism evidence="8 9">
    <name type="scientific">Vagococcus carniphilus</name>
    <dbReference type="NCBI Taxonomy" id="218144"/>
    <lineage>
        <taxon>Bacteria</taxon>
        <taxon>Bacillati</taxon>
        <taxon>Bacillota</taxon>
        <taxon>Bacilli</taxon>
        <taxon>Lactobacillales</taxon>
        <taxon>Enterococcaceae</taxon>
        <taxon>Vagococcus</taxon>
    </lineage>
</organism>
<dbReference type="GO" id="GO:0009307">
    <property type="term" value="P:DNA restriction-modification system"/>
    <property type="evidence" value="ECO:0007669"/>
    <property type="project" value="UniProtKB-KW"/>
</dbReference>
<dbReference type="InterPro" id="IPR002941">
    <property type="entry name" value="DNA_methylase_N4/N6"/>
</dbReference>
<dbReference type="NCBIfam" id="NF008572">
    <property type="entry name" value="PRK11524.1"/>
    <property type="match status" value="1"/>
</dbReference>
<dbReference type="Pfam" id="PF01555">
    <property type="entry name" value="N6_N4_Mtase"/>
    <property type="match status" value="1"/>
</dbReference>
<accession>A0AAW8U352</accession>
<evidence type="ECO:0000256" key="1">
    <source>
        <dbReference type="ARBA" id="ARBA00006594"/>
    </source>
</evidence>